<reference evidence="10" key="1">
    <citation type="journal article" date="2015" name="Nat. Genet.">
        <title>The genome and transcriptome of the zoonotic hookworm Ancylostoma ceylanicum identify infection-specific gene families.</title>
        <authorList>
            <person name="Schwarz E.M."/>
            <person name="Hu Y."/>
            <person name="Antoshechkin I."/>
            <person name="Miller M.M."/>
            <person name="Sternberg P.W."/>
            <person name="Aroian R.V."/>
        </authorList>
    </citation>
    <scope>NUCLEOTIDE SEQUENCE</scope>
    <source>
        <strain evidence="10">HY135</strain>
    </source>
</reference>
<dbReference type="PANTHER" id="PTHR47966">
    <property type="entry name" value="BETA-SITE APP-CLEAVING ENZYME, ISOFORM A-RELATED"/>
    <property type="match status" value="1"/>
</dbReference>
<dbReference type="InterPro" id="IPR021109">
    <property type="entry name" value="Peptidase_aspartic_dom_sf"/>
</dbReference>
<dbReference type="PRINTS" id="PR00792">
    <property type="entry name" value="PEPSIN"/>
</dbReference>
<keyword evidence="4" id="KW-0378">Hydrolase</keyword>
<keyword evidence="2" id="KW-0645">Protease</keyword>
<gene>
    <name evidence="9" type="primary">Acey_s0195.g1495</name>
    <name evidence="9" type="ORF">Y032_0195g1495</name>
</gene>
<dbReference type="InterPro" id="IPR033121">
    <property type="entry name" value="PEPTIDASE_A1"/>
</dbReference>
<keyword evidence="7" id="KW-0732">Signal</keyword>
<proteinExistence type="inferred from homology"/>
<evidence type="ECO:0000313" key="9">
    <source>
        <dbReference type="EMBL" id="EYB92350.1"/>
    </source>
</evidence>
<evidence type="ECO:0000256" key="5">
    <source>
        <dbReference type="PIRSR" id="PIRSR601461-1"/>
    </source>
</evidence>
<dbReference type="FunFam" id="2.40.70.10:FF:000115">
    <property type="entry name" value="Lysosomal aspartic protease"/>
    <property type="match status" value="1"/>
</dbReference>
<feature type="domain" description="Peptidase A1" evidence="8">
    <location>
        <begin position="69"/>
        <end position="378"/>
    </location>
</feature>
<feature type="active site" evidence="5">
    <location>
        <position position="87"/>
    </location>
</feature>
<organism evidence="9 10">
    <name type="scientific">Ancylostoma ceylanicum</name>
    <dbReference type="NCBI Taxonomy" id="53326"/>
    <lineage>
        <taxon>Eukaryota</taxon>
        <taxon>Metazoa</taxon>
        <taxon>Ecdysozoa</taxon>
        <taxon>Nematoda</taxon>
        <taxon>Chromadorea</taxon>
        <taxon>Rhabditida</taxon>
        <taxon>Rhabditina</taxon>
        <taxon>Rhabditomorpha</taxon>
        <taxon>Strongyloidea</taxon>
        <taxon>Ancylostomatidae</taxon>
        <taxon>Ancylostomatinae</taxon>
        <taxon>Ancylostoma</taxon>
    </lineage>
</organism>
<protein>
    <recommendedName>
        <fullName evidence="8">Peptidase A1 domain-containing protein</fullName>
    </recommendedName>
</protein>
<dbReference type="GO" id="GO:0004190">
    <property type="term" value="F:aspartic-type endopeptidase activity"/>
    <property type="evidence" value="ECO:0007669"/>
    <property type="project" value="UniProtKB-KW"/>
</dbReference>
<keyword evidence="3" id="KW-0064">Aspartyl protease</keyword>
<dbReference type="Proteomes" id="UP000024635">
    <property type="component" value="Unassembled WGS sequence"/>
</dbReference>
<dbReference type="PANTHER" id="PTHR47966:SF8">
    <property type="entry name" value="ASPARTIC PROTEASE 1-RELATED"/>
    <property type="match status" value="1"/>
</dbReference>
<dbReference type="STRING" id="53326.A0A016SNZ4"/>
<evidence type="ECO:0000256" key="7">
    <source>
        <dbReference type="SAM" id="SignalP"/>
    </source>
</evidence>
<dbReference type="InterPro" id="IPR001461">
    <property type="entry name" value="Aspartic_peptidase_A1"/>
</dbReference>
<dbReference type="OrthoDB" id="5785174at2759"/>
<evidence type="ECO:0000256" key="4">
    <source>
        <dbReference type="ARBA" id="ARBA00022801"/>
    </source>
</evidence>
<evidence type="ECO:0000256" key="1">
    <source>
        <dbReference type="ARBA" id="ARBA00007447"/>
    </source>
</evidence>
<dbReference type="PROSITE" id="PS51767">
    <property type="entry name" value="PEPTIDASE_A1"/>
    <property type="match status" value="1"/>
</dbReference>
<dbReference type="GO" id="GO:0005764">
    <property type="term" value="C:lysosome"/>
    <property type="evidence" value="ECO:0007669"/>
    <property type="project" value="TreeGrafter"/>
</dbReference>
<evidence type="ECO:0000256" key="2">
    <source>
        <dbReference type="ARBA" id="ARBA00022670"/>
    </source>
</evidence>
<feature type="chain" id="PRO_5001489776" description="Peptidase A1 domain-containing protein" evidence="7">
    <location>
        <begin position="17"/>
        <end position="425"/>
    </location>
</feature>
<sequence>MRALIFITIITTSVDALNFTMDIHNYGSLRDNLIASGNLTDFLEKQNQHRYSNLFTHQRPLYDYFDQFYLGTVNIGTPAQVFYLSMDTGSANMWVIAQGCAQPQCNGYPSSYRPKLKYRPGASSTFKKVPQGFYMYYHTGSVSGYYARDRINFAGVRIENQKFGVATAIANVFGYQPIDGIFGLAWPSLAVGDVKTPMEALLPQLDQKLFTVWLGRRTTTAYGALAGSIVYGALDPTHCAAQINWVPLSRAQYWQFPIQRFQLGQFIRNSVDQVITDTGTSFIGAPMGVLNGIIQMTGAKYSAKNQIYVVPCTTMFRQPNALFTINGNQYVIPSSQYVLDLKLGNGYVSLHSLNVPTHFFFEEAIFSFAIGGVIVVVPTTSFFSVPWRSSEFKLEVLAHLGSWEILSSEPIATFMISKTNALGSH</sequence>
<name>A0A016SNZ4_9BILA</name>
<feature type="transmembrane region" description="Helical" evidence="6">
    <location>
        <begin position="364"/>
        <end position="385"/>
    </location>
</feature>
<keyword evidence="6" id="KW-0812">Transmembrane</keyword>
<evidence type="ECO:0000313" key="10">
    <source>
        <dbReference type="Proteomes" id="UP000024635"/>
    </source>
</evidence>
<keyword evidence="6" id="KW-0472">Membrane</keyword>
<evidence type="ECO:0000259" key="8">
    <source>
        <dbReference type="PROSITE" id="PS51767"/>
    </source>
</evidence>
<evidence type="ECO:0000256" key="6">
    <source>
        <dbReference type="SAM" id="Phobius"/>
    </source>
</evidence>
<accession>A0A016SNZ4</accession>
<keyword evidence="6" id="KW-1133">Transmembrane helix</keyword>
<keyword evidence="10" id="KW-1185">Reference proteome</keyword>
<comment type="similarity">
    <text evidence="1">Belongs to the peptidase A1 family.</text>
</comment>
<dbReference type="Pfam" id="PF00026">
    <property type="entry name" value="Asp"/>
    <property type="match status" value="1"/>
</dbReference>
<dbReference type="CDD" id="cd05471">
    <property type="entry name" value="pepsin_like"/>
    <property type="match status" value="1"/>
</dbReference>
<dbReference type="AlphaFoldDB" id="A0A016SNZ4"/>
<dbReference type="GO" id="GO:0006508">
    <property type="term" value="P:proteolysis"/>
    <property type="evidence" value="ECO:0007669"/>
    <property type="project" value="UniProtKB-KW"/>
</dbReference>
<dbReference type="Gene3D" id="2.40.70.10">
    <property type="entry name" value="Acid Proteases"/>
    <property type="match status" value="2"/>
</dbReference>
<comment type="caution">
    <text evidence="9">The sequence shown here is derived from an EMBL/GenBank/DDBJ whole genome shotgun (WGS) entry which is preliminary data.</text>
</comment>
<feature type="active site" evidence="5">
    <location>
        <position position="277"/>
    </location>
</feature>
<dbReference type="EMBL" id="JARK01001531">
    <property type="protein sequence ID" value="EYB92350.1"/>
    <property type="molecule type" value="Genomic_DNA"/>
</dbReference>
<evidence type="ECO:0000256" key="3">
    <source>
        <dbReference type="ARBA" id="ARBA00022750"/>
    </source>
</evidence>
<dbReference type="SUPFAM" id="SSF50630">
    <property type="entry name" value="Acid proteases"/>
    <property type="match status" value="1"/>
</dbReference>
<dbReference type="InterPro" id="IPR034164">
    <property type="entry name" value="Pepsin-like_dom"/>
</dbReference>
<feature type="signal peptide" evidence="7">
    <location>
        <begin position="1"/>
        <end position="16"/>
    </location>
</feature>